<accession>A0AAF1D2G5</accession>
<keyword evidence="12 16" id="KW-0804">Transcription</keyword>
<evidence type="ECO:0000256" key="14">
    <source>
        <dbReference type="ARBA" id="ARBA00023280"/>
    </source>
</evidence>
<dbReference type="GO" id="GO:0006351">
    <property type="term" value="P:DNA-templated transcription"/>
    <property type="evidence" value="ECO:0007669"/>
    <property type="project" value="UniProtKB-UniRule"/>
</dbReference>
<evidence type="ECO:0000256" key="11">
    <source>
        <dbReference type="ARBA" id="ARBA00023159"/>
    </source>
</evidence>
<keyword evidence="9 16" id="KW-0805">Transcription regulation</keyword>
<evidence type="ECO:0000256" key="8">
    <source>
        <dbReference type="ARBA" id="ARBA00022833"/>
    </source>
</evidence>
<comment type="subcellular location">
    <subcellularLocation>
        <location evidence="16 17">Host cytoplasm</location>
    </subcellularLocation>
    <subcellularLocation>
        <location evidence="16 17">Host nucleus</location>
    </subcellularLocation>
</comment>
<evidence type="ECO:0000256" key="4">
    <source>
        <dbReference type="ARBA" id="ARBA00022581"/>
    </source>
</evidence>
<evidence type="ECO:0000256" key="6">
    <source>
        <dbReference type="ARBA" id="ARBA00022723"/>
    </source>
</evidence>
<protein>
    <recommendedName>
        <fullName evidence="16 17">Protein E6</fullName>
    </recommendedName>
</protein>
<dbReference type="GO" id="GO:0042025">
    <property type="term" value="C:host cell nucleus"/>
    <property type="evidence" value="ECO:0007669"/>
    <property type="project" value="UniProtKB-SubCell"/>
</dbReference>
<dbReference type="EMBL" id="MK443496">
    <property type="protein sequence ID" value="QBR53190.1"/>
    <property type="molecule type" value="Genomic_DNA"/>
</dbReference>
<evidence type="ECO:0000256" key="12">
    <source>
        <dbReference type="ARBA" id="ARBA00023163"/>
    </source>
</evidence>
<keyword evidence="15 16" id="KW-1119">Modulation of host cell apoptosis by virus</keyword>
<dbReference type="GO" id="GO:0039648">
    <property type="term" value="P:symbiont-mediated perturbation of host ubiquitin-like protein modification"/>
    <property type="evidence" value="ECO:0007669"/>
    <property type="project" value="UniProtKB-UniRule"/>
</dbReference>
<evidence type="ECO:0000256" key="2">
    <source>
        <dbReference type="ARBA" id="ARBA00022518"/>
    </source>
</evidence>
<organism evidence="18 19">
    <name type="scientific">Tree shrew papillomavirus 1</name>
    <dbReference type="NCBI Taxonomy" id="2562515"/>
    <lineage>
        <taxon>Viruses</taxon>
        <taxon>Monodnaviria</taxon>
        <taxon>Shotokuvirae</taxon>
        <taxon>Cossaviricota</taxon>
        <taxon>Papovaviricetes</taxon>
        <taxon>Zurhausenvirales</taxon>
        <taxon>Papillomaviridae</taxon>
    </lineage>
</organism>
<evidence type="ECO:0000256" key="10">
    <source>
        <dbReference type="ARBA" id="ARBA00023125"/>
    </source>
</evidence>
<evidence type="ECO:0000256" key="16">
    <source>
        <dbReference type="HAMAP-Rule" id="MF_04006"/>
    </source>
</evidence>
<dbReference type="GO" id="GO:0052150">
    <property type="term" value="P:symbiont-mediated perturbation of host apoptosis"/>
    <property type="evidence" value="ECO:0007669"/>
    <property type="project" value="UniProtKB-KW"/>
</dbReference>
<evidence type="ECO:0000256" key="17">
    <source>
        <dbReference type="RuleBase" id="RU363123"/>
    </source>
</evidence>
<keyword evidence="4 16" id="KW-0945">Host-virus interaction</keyword>
<evidence type="ECO:0000256" key="7">
    <source>
        <dbReference type="ARBA" id="ARBA00022771"/>
    </source>
</evidence>
<keyword evidence="7 16" id="KW-0863">Zinc-finger</keyword>
<comment type="function">
    <text evidence="16">Plays a major role in the induction and maintenance of cellular transformation. E6 associates with host UBE3A/E6-AP ubiquitin-protein ligase and modulates its activity. Protects host keratinocytes from apoptosis by mediating the degradation of host BAK1. May also inhibit host immune response.</text>
</comment>
<dbReference type="GO" id="GO:0006355">
    <property type="term" value="P:regulation of DNA-templated transcription"/>
    <property type="evidence" value="ECO:0007669"/>
    <property type="project" value="UniProtKB-UniRule"/>
</dbReference>
<evidence type="ECO:0000256" key="1">
    <source>
        <dbReference type="ARBA" id="ARBA00006346"/>
    </source>
</evidence>
<keyword evidence="10 16" id="KW-0238">DNA-binding</keyword>
<evidence type="ECO:0000313" key="19">
    <source>
        <dbReference type="Proteomes" id="UP001236203"/>
    </source>
</evidence>
<reference evidence="18" key="2">
    <citation type="submission" date="2019-01" db="EMBL/GenBank/DDBJ databases">
        <authorList>
            <person name="Ping L."/>
            <person name="Ye Q."/>
            <person name="Cheng X."/>
            <person name="Ji-Hua Z."/>
            <person name="Wei-Hong Y."/>
            <person name="Qiong W."/>
            <person name="Jin-Yan L."/>
            <person name="Xi H."/>
            <person name="Yun-Zhi Z."/>
            <person name="Xing-Yi G."/>
        </authorList>
    </citation>
    <scope>NUCLEOTIDE SEQUENCE</scope>
</reference>
<evidence type="ECO:0000256" key="9">
    <source>
        <dbReference type="ARBA" id="ARBA00023015"/>
    </source>
</evidence>
<keyword evidence="8 16" id="KW-0862">Zinc</keyword>
<dbReference type="SUPFAM" id="SSF161229">
    <property type="entry name" value="E6 C-terminal domain-like"/>
    <property type="match status" value="2"/>
</dbReference>
<dbReference type="GO" id="GO:0008270">
    <property type="term" value="F:zinc ion binding"/>
    <property type="evidence" value="ECO:0007669"/>
    <property type="project" value="UniProtKB-KW"/>
</dbReference>
<keyword evidence="13 16" id="KW-1035">Host cytoplasm</keyword>
<name>A0AAF1D2G5_9PAPI</name>
<reference evidence="18" key="1">
    <citation type="journal article" date="2019" name="Virol. J.">
        <title>Detection and genome characterization of two novel papillomaviruses and a novel polyomavirus in tree shrew (Tupaia belangeri chinensis) in China.</title>
        <authorList>
            <person name="Liu P."/>
            <person name="Qiu Y."/>
            <person name="Xing C."/>
            <person name="Zhou J.H."/>
            <person name="Yang W.H."/>
            <person name="Wang Q."/>
            <person name="Li J.Y."/>
            <person name="Han X."/>
            <person name="Zhang Y.Z."/>
            <person name="Ge X.Y."/>
        </authorList>
    </citation>
    <scope>NUCLEOTIDE SEQUENCE</scope>
</reference>
<dbReference type="InterPro" id="IPR001334">
    <property type="entry name" value="E6"/>
</dbReference>
<evidence type="ECO:0000256" key="3">
    <source>
        <dbReference type="ARBA" id="ARBA00022562"/>
    </source>
</evidence>
<dbReference type="GO" id="GO:0030430">
    <property type="term" value="C:host cell cytoplasm"/>
    <property type="evidence" value="ECO:0007669"/>
    <property type="project" value="UniProtKB-SubCell"/>
</dbReference>
<sequence length="139" mass="16257">MASPGDKTLRDLCRDRRCKLQDLRISCVFCKGPLCLYDLHNFDISDLVCSLKNGVYYAACERCIRVVCQQEFCNFLEATYYPEDILNFFGIPLFWLKLRCPWCCRKLCLLEIAYVLQNHSRVYKVKGQFKSECLLCAVL</sequence>
<evidence type="ECO:0000256" key="13">
    <source>
        <dbReference type="ARBA" id="ARBA00023200"/>
    </source>
</evidence>
<proteinExistence type="inferred from homology"/>
<comment type="subunit">
    <text evidence="16">Forms homodimers. Interacts with ubiquitin-protein ligase UBE3A/E6-AP; this interaction stimulates UBE3A ubiquitin activity. Interacts with host BAK1.</text>
</comment>
<feature type="zinc finger region" evidence="16">
    <location>
        <begin position="100"/>
        <end position="136"/>
    </location>
</feature>
<keyword evidence="6 16" id="KW-0479">Metal-binding</keyword>
<dbReference type="Proteomes" id="UP001236203">
    <property type="component" value="Segment"/>
</dbReference>
<evidence type="ECO:0000313" key="18">
    <source>
        <dbReference type="EMBL" id="QBR53190.1"/>
    </source>
</evidence>
<keyword evidence="14 16" id="KW-0899">Viral immunoevasion</keyword>
<evidence type="ECO:0000256" key="15">
    <source>
        <dbReference type="ARBA" id="ARBA00023323"/>
    </source>
</evidence>
<dbReference type="Gene3D" id="3.30.240.40">
    <property type="entry name" value="E6 early regulatory protein"/>
    <property type="match status" value="2"/>
</dbReference>
<dbReference type="HAMAP" id="MF_04006">
    <property type="entry name" value="HPV_E6"/>
    <property type="match status" value="1"/>
</dbReference>
<keyword evidence="2 16" id="KW-0244">Early protein</keyword>
<comment type="caution">
    <text evidence="16">Lacks conserved residue(s) required for the propagation of feature annotation.</text>
</comment>
<gene>
    <name evidence="16 18" type="primary">E6</name>
</gene>
<dbReference type="GO" id="GO:0003677">
    <property type="term" value="F:DNA binding"/>
    <property type="evidence" value="ECO:0007669"/>
    <property type="project" value="UniProtKB-UniRule"/>
</dbReference>
<dbReference type="InterPro" id="IPR038575">
    <property type="entry name" value="E6_sf"/>
</dbReference>
<feature type="zinc finger region" evidence="16">
    <location>
        <begin position="27"/>
        <end position="63"/>
    </location>
</feature>
<dbReference type="Pfam" id="PF00518">
    <property type="entry name" value="E6"/>
    <property type="match status" value="1"/>
</dbReference>
<keyword evidence="3 16" id="KW-1048">Host nucleus</keyword>
<evidence type="ECO:0000256" key="5">
    <source>
        <dbReference type="ARBA" id="ARBA00022632"/>
    </source>
</evidence>
<dbReference type="GO" id="GO:0039502">
    <property type="term" value="P:symbiont-mediated suppression of host type I interferon-mediated signaling pathway"/>
    <property type="evidence" value="ECO:0007669"/>
    <property type="project" value="UniProtKB-UniRule"/>
</dbReference>
<keyword evidence="11 16" id="KW-0010">Activator</keyword>
<comment type="similarity">
    <text evidence="1 16 17">Belongs to the papillomaviridae E6 protein family.</text>
</comment>
<dbReference type="GO" id="GO:0052170">
    <property type="term" value="P:symbiont-mediated suppression of host innate immune response"/>
    <property type="evidence" value="ECO:0007669"/>
    <property type="project" value="UniProtKB-KW"/>
</dbReference>
<keyword evidence="5 16" id="KW-1090">Inhibition of host innate immune response by virus</keyword>